<sequence>VPLLKRRPDRCKDVCPKACRNTSRPSLNLWQVKRKACMQCQALYGLLNASMRCRNVELPKMP</sequence>
<reference evidence="1" key="2">
    <citation type="submission" date="2004-02" db="EMBL/GenBank/DDBJ databases">
        <authorList>
            <consortium name="Genoscope"/>
            <consortium name="Whitehead Institute Centre for Genome Research"/>
        </authorList>
    </citation>
    <scope>NUCLEOTIDE SEQUENCE</scope>
</reference>
<protein>
    <submittedName>
        <fullName evidence="1">(spotted green pufferfish) hypothetical protein</fullName>
    </submittedName>
</protein>
<dbReference type="KEGG" id="tng:GSTEN00038962G001"/>
<gene>
    <name evidence="1" type="ORF">GSTENG00038962001</name>
</gene>
<organism evidence="1">
    <name type="scientific">Tetraodon nigroviridis</name>
    <name type="common">Spotted green pufferfish</name>
    <name type="synonym">Chelonodon nigroviridis</name>
    <dbReference type="NCBI Taxonomy" id="99883"/>
    <lineage>
        <taxon>Eukaryota</taxon>
        <taxon>Metazoa</taxon>
        <taxon>Chordata</taxon>
        <taxon>Craniata</taxon>
        <taxon>Vertebrata</taxon>
        <taxon>Euteleostomi</taxon>
        <taxon>Actinopterygii</taxon>
        <taxon>Neopterygii</taxon>
        <taxon>Teleostei</taxon>
        <taxon>Neoteleostei</taxon>
        <taxon>Acanthomorphata</taxon>
        <taxon>Eupercaria</taxon>
        <taxon>Tetraodontiformes</taxon>
        <taxon>Tetradontoidea</taxon>
        <taxon>Tetraodontidae</taxon>
        <taxon>Tetraodon</taxon>
    </lineage>
</organism>
<name>Q4RBE2_TETNG</name>
<dbReference type="AlphaFoldDB" id="Q4RBE2"/>
<accession>Q4RBE2</accession>
<evidence type="ECO:0000313" key="1">
    <source>
        <dbReference type="EMBL" id="CAG14291.1"/>
    </source>
</evidence>
<feature type="non-terminal residue" evidence="1">
    <location>
        <position position="1"/>
    </location>
</feature>
<proteinExistence type="predicted"/>
<comment type="caution">
    <text evidence="1">The sequence shown here is derived from an EMBL/GenBank/DDBJ whole genome shotgun (WGS) entry which is preliminary data.</text>
</comment>
<reference evidence="1" key="1">
    <citation type="journal article" date="2004" name="Nature">
        <title>Genome duplication in the teleost fish Tetraodon nigroviridis reveals the early vertebrate proto-karyotype.</title>
        <authorList>
            <person name="Jaillon O."/>
            <person name="Aury J.-M."/>
            <person name="Brunet F."/>
            <person name="Petit J.-L."/>
            <person name="Stange-Thomann N."/>
            <person name="Mauceli E."/>
            <person name="Bouneau L."/>
            <person name="Fischer C."/>
            <person name="Ozouf-Costaz C."/>
            <person name="Bernot A."/>
            <person name="Nicaud S."/>
            <person name="Jaffe D."/>
            <person name="Fisher S."/>
            <person name="Lutfalla G."/>
            <person name="Dossat C."/>
            <person name="Segurens B."/>
            <person name="Dasilva C."/>
            <person name="Salanoubat M."/>
            <person name="Levy M."/>
            <person name="Boudet N."/>
            <person name="Castellano S."/>
            <person name="Anthouard V."/>
            <person name="Jubin C."/>
            <person name="Castelli V."/>
            <person name="Katinka M."/>
            <person name="Vacherie B."/>
            <person name="Biemont C."/>
            <person name="Skalli Z."/>
            <person name="Cattolico L."/>
            <person name="Poulain J."/>
            <person name="De Berardinis V."/>
            <person name="Cruaud C."/>
            <person name="Duprat S."/>
            <person name="Brottier P."/>
            <person name="Coutanceau J.-P."/>
            <person name="Gouzy J."/>
            <person name="Parra G."/>
            <person name="Lardier G."/>
            <person name="Chapple C."/>
            <person name="McKernan K.J."/>
            <person name="McEwan P."/>
            <person name="Bosak S."/>
            <person name="Kellis M."/>
            <person name="Volff J.-N."/>
            <person name="Guigo R."/>
            <person name="Zody M.C."/>
            <person name="Mesirov J."/>
            <person name="Lindblad-Toh K."/>
            <person name="Birren B."/>
            <person name="Nusbaum C."/>
            <person name="Kahn D."/>
            <person name="Robinson-Rechavi M."/>
            <person name="Laudet V."/>
            <person name="Schachter V."/>
            <person name="Quetier F."/>
            <person name="Saurin W."/>
            <person name="Scarpelli C."/>
            <person name="Wincker P."/>
            <person name="Lander E.S."/>
            <person name="Weissenbach J."/>
            <person name="Roest Crollius H."/>
        </authorList>
    </citation>
    <scope>NUCLEOTIDE SEQUENCE [LARGE SCALE GENOMIC DNA]</scope>
</reference>
<dbReference type="EMBL" id="CAAE01021616">
    <property type="protein sequence ID" value="CAG14291.1"/>
    <property type="molecule type" value="Genomic_DNA"/>
</dbReference>